<sequence>MTCITAAQLYIDAIDIADREALLDLARALPATALAIPANAKVRQAASILAFEKKRQCPGKLWLDAKPFHPAIYRALRVDRQDESAAYACLPFRLGMIDGEHCILAALDCPKVTDDPLPRDIEIVAAWDPRSNRHSIIGEAQPTAIMLDDSHDTLFGDFFAFARAWVEARAAFFTKRQMQQKNEWVHPLPETSGVPGILVTGDVKTIRWPDMPKSIACIGLDPKEVNASIIRNAGLPRAWTTHTERAVA</sequence>
<accession>A0A6J5M0I0</accession>
<organism evidence="1">
    <name type="scientific">uncultured Caudovirales phage</name>
    <dbReference type="NCBI Taxonomy" id="2100421"/>
    <lineage>
        <taxon>Viruses</taxon>
        <taxon>Duplodnaviria</taxon>
        <taxon>Heunggongvirae</taxon>
        <taxon>Uroviricota</taxon>
        <taxon>Caudoviricetes</taxon>
        <taxon>Peduoviridae</taxon>
        <taxon>Maltschvirus</taxon>
        <taxon>Maltschvirus maltsch</taxon>
    </lineage>
</organism>
<name>A0A6J5M0I0_9CAUD</name>
<gene>
    <name evidence="1" type="ORF">UFOVP407_44</name>
</gene>
<protein>
    <submittedName>
        <fullName evidence="1">Uncharacterized protein</fullName>
    </submittedName>
</protein>
<dbReference type="EMBL" id="LR796379">
    <property type="protein sequence ID" value="CAB4140304.1"/>
    <property type="molecule type" value="Genomic_DNA"/>
</dbReference>
<evidence type="ECO:0000313" key="1">
    <source>
        <dbReference type="EMBL" id="CAB4140304.1"/>
    </source>
</evidence>
<reference evidence="1" key="1">
    <citation type="submission" date="2020-04" db="EMBL/GenBank/DDBJ databases">
        <authorList>
            <person name="Chiriac C."/>
            <person name="Salcher M."/>
            <person name="Ghai R."/>
            <person name="Kavagutti S V."/>
        </authorList>
    </citation>
    <scope>NUCLEOTIDE SEQUENCE</scope>
</reference>
<proteinExistence type="predicted"/>